<evidence type="ECO:0000313" key="7">
    <source>
        <dbReference type="EMBL" id="PXF41874.1"/>
    </source>
</evidence>
<dbReference type="InterPro" id="IPR036188">
    <property type="entry name" value="FAD/NAD-bd_sf"/>
</dbReference>
<dbReference type="Pfam" id="PF01266">
    <property type="entry name" value="DAO"/>
    <property type="match status" value="1"/>
</dbReference>
<dbReference type="GO" id="GO:0050660">
    <property type="term" value="F:flavin adenine dinucleotide binding"/>
    <property type="evidence" value="ECO:0007669"/>
    <property type="project" value="InterPro"/>
</dbReference>
<name>A0A2V3IIF7_9FLOR</name>
<comment type="cofactor">
    <cofactor evidence="1">
        <name>FAD</name>
        <dbReference type="ChEBI" id="CHEBI:57692"/>
    </cofactor>
</comment>
<gene>
    <name evidence="7" type="ORF">BWQ96_08409</name>
</gene>
<evidence type="ECO:0000256" key="4">
    <source>
        <dbReference type="ARBA" id="ARBA00022827"/>
    </source>
</evidence>
<evidence type="ECO:0000256" key="2">
    <source>
        <dbReference type="ARBA" id="ARBA00010989"/>
    </source>
</evidence>
<keyword evidence="8" id="KW-1185">Reference proteome</keyword>
<comment type="caution">
    <text evidence="7">The sequence shown here is derived from an EMBL/GenBank/DDBJ whole genome shotgun (WGS) entry which is preliminary data.</text>
</comment>
<reference evidence="7 8" key="1">
    <citation type="journal article" date="2018" name="Mol. Biol. Evol.">
        <title>Analysis of the draft genome of the red seaweed Gracilariopsis chorda provides insights into genome size evolution in Rhodophyta.</title>
        <authorList>
            <person name="Lee J."/>
            <person name="Yang E.C."/>
            <person name="Graf L."/>
            <person name="Yang J.H."/>
            <person name="Qiu H."/>
            <person name="Zel Zion U."/>
            <person name="Chan C.X."/>
            <person name="Stephens T.G."/>
            <person name="Weber A.P.M."/>
            <person name="Boo G.H."/>
            <person name="Boo S.M."/>
            <person name="Kim K.M."/>
            <person name="Shin Y."/>
            <person name="Jung M."/>
            <person name="Lee S.J."/>
            <person name="Yim H.S."/>
            <person name="Lee J.H."/>
            <person name="Bhattacharya D."/>
            <person name="Yoon H.S."/>
        </authorList>
    </citation>
    <scope>NUCLEOTIDE SEQUENCE [LARGE SCALE GENOMIC DNA]</scope>
    <source>
        <strain evidence="7 8">SKKU-2015</strain>
        <tissue evidence="7">Whole body</tissue>
    </source>
</reference>
<dbReference type="Gene3D" id="3.50.50.60">
    <property type="entry name" value="FAD/NAD(P)-binding domain"/>
    <property type="match status" value="1"/>
</dbReference>
<evidence type="ECO:0000256" key="3">
    <source>
        <dbReference type="ARBA" id="ARBA00022630"/>
    </source>
</evidence>
<dbReference type="SUPFAM" id="SSF51905">
    <property type="entry name" value="FAD/NAD(P)-binding domain"/>
    <property type="match status" value="1"/>
</dbReference>
<dbReference type="PANTHER" id="PTHR10961">
    <property type="entry name" value="PEROXISOMAL SARCOSINE OXIDASE"/>
    <property type="match status" value="1"/>
</dbReference>
<dbReference type="Proteomes" id="UP000247409">
    <property type="component" value="Unassembled WGS sequence"/>
</dbReference>
<keyword evidence="3" id="KW-0285">Flavoprotein</keyword>
<evidence type="ECO:0000313" key="8">
    <source>
        <dbReference type="Proteomes" id="UP000247409"/>
    </source>
</evidence>
<dbReference type="Gene3D" id="3.30.9.10">
    <property type="entry name" value="D-Amino Acid Oxidase, subunit A, domain 2"/>
    <property type="match status" value="1"/>
</dbReference>
<evidence type="ECO:0000256" key="1">
    <source>
        <dbReference type="ARBA" id="ARBA00001974"/>
    </source>
</evidence>
<proteinExistence type="inferred from homology"/>
<accession>A0A2V3IIF7</accession>
<comment type="similarity">
    <text evidence="2">Belongs to the MSOX/MTOX family.</text>
</comment>
<sequence length="212" mass="23385">MGETAEGSILGAIDTMRTLGIEHEVVDSSEELCRRYEGLRLEDGDIGVFTVGDGSINATAACLGMAEYAMPHGVTLQEEATVLRFYTEGVGHTNALLLLNDFSVIRVKRKLVMTTGGWTTRIVKEDFDIDMNADVQMVAWGHFELFDDEANMPQWFCFCDGSHTNIPMSESQHGLYYGFPAIPSHGKSRTSRIVKGTDFTPECAYMGSIVPK</sequence>
<keyword evidence="4" id="KW-0274">FAD</keyword>
<dbReference type="InterPro" id="IPR006076">
    <property type="entry name" value="FAD-dep_OxRdtase"/>
</dbReference>
<dbReference type="GO" id="GO:0008115">
    <property type="term" value="F:sarcosine oxidase activity"/>
    <property type="evidence" value="ECO:0007669"/>
    <property type="project" value="TreeGrafter"/>
</dbReference>
<evidence type="ECO:0000259" key="6">
    <source>
        <dbReference type="Pfam" id="PF01266"/>
    </source>
</evidence>
<dbReference type="InterPro" id="IPR045170">
    <property type="entry name" value="MTOX"/>
</dbReference>
<dbReference type="PANTHER" id="PTHR10961:SF7">
    <property type="entry name" value="FAD DEPENDENT OXIDOREDUCTASE DOMAIN-CONTAINING PROTEIN"/>
    <property type="match status" value="1"/>
</dbReference>
<organism evidence="7 8">
    <name type="scientific">Gracilariopsis chorda</name>
    <dbReference type="NCBI Taxonomy" id="448386"/>
    <lineage>
        <taxon>Eukaryota</taxon>
        <taxon>Rhodophyta</taxon>
        <taxon>Florideophyceae</taxon>
        <taxon>Rhodymeniophycidae</taxon>
        <taxon>Gracilariales</taxon>
        <taxon>Gracilariaceae</taxon>
        <taxon>Gracilariopsis</taxon>
    </lineage>
</organism>
<protein>
    <submittedName>
        <fullName evidence="7">Monomeric sarcosine oxidase</fullName>
    </submittedName>
</protein>
<dbReference type="AlphaFoldDB" id="A0A2V3IIF7"/>
<evidence type="ECO:0000256" key="5">
    <source>
        <dbReference type="ARBA" id="ARBA00023002"/>
    </source>
</evidence>
<feature type="domain" description="FAD dependent oxidoreductase" evidence="6">
    <location>
        <begin position="14"/>
        <end position="128"/>
    </location>
</feature>
<dbReference type="EMBL" id="NBIV01000188">
    <property type="protein sequence ID" value="PXF41874.1"/>
    <property type="molecule type" value="Genomic_DNA"/>
</dbReference>
<dbReference type="OrthoDB" id="566418at2759"/>
<keyword evidence="5" id="KW-0560">Oxidoreductase</keyword>